<comment type="caution">
    <text evidence="2">The sequence shown here is derived from an EMBL/GenBank/DDBJ whole genome shotgun (WGS) entry which is preliminary data.</text>
</comment>
<protein>
    <recommendedName>
        <fullName evidence="4">DUF3042 family protein</fullName>
    </recommendedName>
</protein>
<dbReference type="Pfam" id="PF11240">
    <property type="entry name" value="DUF3042"/>
    <property type="match status" value="1"/>
</dbReference>
<reference evidence="3" key="1">
    <citation type="submission" date="2013-10" db="EMBL/GenBank/DDBJ databases">
        <title>Draft genome sequence of Lactobacillus fermentum NB-22.</title>
        <authorList>
            <person name="Chaplin A.V."/>
            <person name="Shkoporov A.N."/>
            <person name="Khokhlova E.V."/>
            <person name="Efimov B.A."/>
            <person name="Kafarskaia L.I."/>
        </authorList>
    </citation>
    <scope>NUCLEOTIDE SEQUENCE [LARGE SCALE GENOMIC DNA]</scope>
    <source>
        <strain evidence="3">NB-22</strain>
    </source>
</reference>
<accession>A0A829LVR5</accession>
<feature type="region of interest" description="Disordered" evidence="1">
    <location>
        <begin position="44"/>
        <end position="64"/>
    </location>
</feature>
<evidence type="ECO:0008006" key="4">
    <source>
        <dbReference type="Google" id="ProtNLM"/>
    </source>
</evidence>
<gene>
    <name evidence="2" type="ORF">NB22_08805</name>
</gene>
<organism evidence="2 3">
    <name type="scientific">Limosilactobacillus fermentum NB-22</name>
    <dbReference type="NCBI Taxonomy" id="1408443"/>
    <lineage>
        <taxon>Bacteria</taxon>
        <taxon>Bacillati</taxon>
        <taxon>Bacillota</taxon>
        <taxon>Bacilli</taxon>
        <taxon>Lactobacillales</taxon>
        <taxon>Lactobacillaceae</taxon>
        <taxon>Limosilactobacillus</taxon>
    </lineage>
</organism>
<dbReference type="AlphaFoldDB" id="A0A829LVR5"/>
<dbReference type="EMBL" id="AYHA01000149">
    <property type="protein sequence ID" value="ESS00711.1"/>
    <property type="molecule type" value="Genomic_DNA"/>
</dbReference>
<reference evidence="2 3" key="2">
    <citation type="journal article" date="2015" name="Genome Announc.">
        <title>Draft Genome Sequence of Lactobacillus fermentum NB-22.</title>
        <authorList>
            <person name="Chaplin A.V."/>
            <person name="Shkoporov A.N."/>
            <person name="Efimov B.A."/>
            <person name="Pikina A.P."/>
            <person name="Borisova O.Y."/>
            <person name="Gladko I.A."/>
            <person name="Postnikova E.A."/>
            <person name="Lordkipanidze A.E."/>
            <person name="Kafarskaia L.I."/>
        </authorList>
    </citation>
    <scope>NUCLEOTIDE SEQUENCE [LARGE SCALE GENOMIC DNA]</scope>
    <source>
        <strain evidence="2 3">NB-22</strain>
    </source>
</reference>
<evidence type="ECO:0000313" key="2">
    <source>
        <dbReference type="EMBL" id="ESS00711.1"/>
    </source>
</evidence>
<proteinExistence type="predicted"/>
<evidence type="ECO:0000256" key="1">
    <source>
        <dbReference type="SAM" id="MobiDB-lite"/>
    </source>
</evidence>
<sequence length="64" mass="7284">MKGVFLMKHFTRGFFFGSLTTLGAIVSGALAFHKTVIKPIEEEETKFDENRRSATRKNRSAHQL</sequence>
<feature type="compositionally biased region" description="Basic residues" evidence="1">
    <location>
        <begin position="53"/>
        <end position="64"/>
    </location>
</feature>
<dbReference type="Proteomes" id="UP000018412">
    <property type="component" value="Unassembled WGS sequence"/>
</dbReference>
<evidence type="ECO:0000313" key="3">
    <source>
        <dbReference type="Proteomes" id="UP000018412"/>
    </source>
</evidence>
<dbReference type="InterPro" id="IPR021402">
    <property type="entry name" value="DUF3042"/>
</dbReference>
<name>A0A829LVR5_LIMFE</name>